<sequence>MRHPRRAARGLRKPSKQHARPAAQRSQFHSNKIFSSKAERLGERWRSPRLASVLPQHFCPRLAVQCPIVNGDPSRWSRWVARAPQPKVDFAGREQPLAEWLPSGADKVTGEAQSNTVACHTADRRETCAAVGESRTRCGCTDTTAGAGHRSVTATACCWKT</sequence>
<organism evidence="2 3">
    <name type="scientific">Lophiostoma macrostomum CBS 122681</name>
    <dbReference type="NCBI Taxonomy" id="1314788"/>
    <lineage>
        <taxon>Eukaryota</taxon>
        <taxon>Fungi</taxon>
        <taxon>Dikarya</taxon>
        <taxon>Ascomycota</taxon>
        <taxon>Pezizomycotina</taxon>
        <taxon>Dothideomycetes</taxon>
        <taxon>Pleosporomycetidae</taxon>
        <taxon>Pleosporales</taxon>
        <taxon>Lophiostomataceae</taxon>
        <taxon>Lophiostoma</taxon>
    </lineage>
</organism>
<protein>
    <submittedName>
        <fullName evidence="2">Uncharacterized protein</fullName>
    </submittedName>
</protein>
<accession>A0A6A6TV84</accession>
<feature type="region of interest" description="Disordered" evidence="1">
    <location>
        <begin position="1"/>
        <end position="33"/>
    </location>
</feature>
<dbReference type="Proteomes" id="UP000799324">
    <property type="component" value="Unassembled WGS sequence"/>
</dbReference>
<reference evidence="2" key="1">
    <citation type="journal article" date="2020" name="Stud. Mycol.">
        <title>101 Dothideomycetes genomes: a test case for predicting lifestyles and emergence of pathogens.</title>
        <authorList>
            <person name="Haridas S."/>
            <person name="Albert R."/>
            <person name="Binder M."/>
            <person name="Bloem J."/>
            <person name="Labutti K."/>
            <person name="Salamov A."/>
            <person name="Andreopoulos B."/>
            <person name="Baker S."/>
            <person name="Barry K."/>
            <person name="Bills G."/>
            <person name="Bluhm B."/>
            <person name="Cannon C."/>
            <person name="Castanera R."/>
            <person name="Culley D."/>
            <person name="Daum C."/>
            <person name="Ezra D."/>
            <person name="Gonzalez J."/>
            <person name="Henrissat B."/>
            <person name="Kuo A."/>
            <person name="Liang C."/>
            <person name="Lipzen A."/>
            <person name="Lutzoni F."/>
            <person name="Magnuson J."/>
            <person name="Mondo S."/>
            <person name="Nolan M."/>
            <person name="Ohm R."/>
            <person name="Pangilinan J."/>
            <person name="Park H.-J."/>
            <person name="Ramirez L."/>
            <person name="Alfaro M."/>
            <person name="Sun H."/>
            <person name="Tritt A."/>
            <person name="Yoshinaga Y."/>
            <person name="Zwiers L.-H."/>
            <person name="Turgeon B."/>
            <person name="Goodwin S."/>
            <person name="Spatafora J."/>
            <person name="Crous P."/>
            <person name="Grigoriev I."/>
        </authorList>
    </citation>
    <scope>NUCLEOTIDE SEQUENCE</scope>
    <source>
        <strain evidence="2">CBS 122681</strain>
    </source>
</reference>
<dbReference type="EMBL" id="MU004288">
    <property type="protein sequence ID" value="KAF2662893.1"/>
    <property type="molecule type" value="Genomic_DNA"/>
</dbReference>
<evidence type="ECO:0000313" key="2">
    <source>
        <dbReference type="EMBL" id="KAF2662893.1"/>
    </source>
</evidence>
<keyword evidence="3" id="KW-1185">Reference proteome</keyword>
<dbReference type="AlphaFoldDB" id="A0A6A6TV84"/>
<evidence type="ECO:0000256" key="1">
    <source>
        <dbReference type="SAM" id="MobiDB-lite"/>
    </source>
</evidence>
<name>A0A6A6TV84_9PLEO</name>
<feature type="compositionally biased region" description="Basic residues" evidence="1">
    <location>
        <begin position="1"/>
        <end position="19"/>
    </location>
</feature>
<proteinExistence type="predicted"/>
<feature type="compositionally biased region" description="Polar residues" evidence="1">
    <location>
        <begin position="24"/>
        <end position="33"/>
    </location>
</feature>
<evidence type="ECO:0000313" key="3">
    <source>
        <dbReference type="Proteomes" id="UP000799324"/>
    </source>
</evidence>
<gene>
    <name evidence="2" type="ORF">K491DRAFT_6291</name>
</gene>